<dbReference type="Proteomes" id="UP000042997">
    <property type="component" value="Unassembled WGS sequence"/>
</dbReference>
<feature type="region of interest" description="Disordered" evidence="1">
    <location>
        <begin position="154"/>
        <end position="194"/>
    </location>
</feature>
<proteinExistence type="predicted"/>
<gene>
    <name evidence="2" type="ORF">RHRU231_670033</name>
</gene>
<dbReference type="EMBL" id="CCSD01000080">
    <property type="protein sequence ID" value="CDZ90224.1"/>
    <property type="molecule type" value="Genomic_DNA"/>
</dbReference>
<evidence type="ECO:0000313" key="3">
    <source>
        <dbReference type="Proteomes" id="UP000042997"/>
    </source>
</evidence>
<organism evidence="2 3">
    <name type="scientific">Rhodococcus ruber</name>
    <dbReference type="NCBI Taxonomy" id="1830"/>
    <lineage>
        <taxon>Bacteria</taxon>
        <taxon>Bacillati</taxon>
        <taxon>Actinomycetota</taxon>
        <taxon>Actinomycetes</taxon>
        <taxon>Mycobacteriales</taxon>
        <taxon>Nocardiaceae</taxon>
        <taxon>Rhodococcus</taxon>
    </lineage>
</organism>
<protein>
    <submittedName>
        <fullName evidence="2">Uncharacterized protein</fullName>
    </submittedName>
</protein>
<feature type="compositionally biased region" description="Gly residues" evidence="1">
    <location>
        <begin position="36"/>
        <end position="45"/>
    </location>
</feature>
<feature type="region of interest" description="Disordered" evidence="1">
    <location>
        <begin position="1"/>
        <end position="75"/>
    </location>
</feature>
<dbReference type="OrthoDB" id="5188615at2"/>
<accession>A0A098BNB8</accession>
<sequence length="194" mass="20115">MGRAGRTGHGAQRARDGVDGQPIRTGQVAKHRPMRGGLGVTGGGSWRPSPAHRRSGRLPCSPPRSPVAGTGRSPGRLPAAVAVHNAGLGARRILVESCAQDTQDLAALTGALAHIGAPTTVRARVDRRHAHELRWDGDLIAYADTAGGQLRRERLGGHRGAVRQRSAKDSGPLPPLPRTTDSGMPPGPGIGPSP</sequence>
<feature type="compositionally biased region" description="Pro residues" evidence="1">
    <location>
        <begin position="185"/>
        <end position="194"/>
    </location>
</feature>
<evidence type="ECO:0000313" key="2">
    <source>
        <dbReference type="EMBL" id="CDZ90224.1"/>
    </source>
</evidence>
<reference evidence="2 3" key="1">
    <citation type="journal article" date="2014" name="Genome Announc.">
        <title>Draft Genome Sequence of Propane- and Butane-Oxidizing Actinobacterium Rhodococcus ruber IEGM 231.</title>
        <authorList>
            <person name="Ivshina I.B."/>
            <person name="Kuyukina M.S."/>
            <person name="Krivoruchko A.V."/>
            <person name="Barbe V."/>
            <person name="Fischer C."/>
        </authorList>
    </citation>
    <scope>NUCLEOTIDE SEQUENCE [LARGE SCALE GENOMIC DNA]</scope>
</reference>
<evidence type="ECO:0000256" key="1">
    <source>
        <dbReference type="SAM" id="MobiDB-lite"/>
    </source>
</evidence>
<dbReference type="AlphaFoldDB" id="A0A098BNB8"/>
<dbReference type="eggNOG" id="ENOG5031GCD">
    <property type="taxonomic scope" value="Bacteria"/>
</dbReference>
<name>A0A098BNB8_9NOCA</name>